<evidence type="ECO:0000256" key="1">
    <source>
        <dbReference type="SAM" id="MobiDB-lite"/>
    </source>
</evidence>
<evidence type="ECO:0000313" key="3">
    <source>
        <dbReference type="EMBL" id="MDP9826549.1"/>
    </source>
</evidence>
<proteinExistence type="predicted"/>
<dbReference type="RefSeq" id="WP_307241455.1">
    <property type="nucleotide sequence ID" value="NZ_JAUSQZ010000001.1"/>
</dbReference>
<dbReference type="InterPro" id="IPR023099">
    <property type="entry name" value="Glyco_hydro_46_N"/>
</dbReference>
<feature type="compositionally biased region" description="Low complexity" evidence="1">
    <location>
        <begin position="48"/>
        <end position="89"/>
    </location>
</feature>
<keyword evidence="2" id="KW-0732">Signal</keyword>
<comment type="caution">
    <text evidence="3">The sequence shown here is derived from an EMBL/GenBank/DDBJ whole genome shotgun (WGS) entry which is preliminary data.</text>
</comment>
<dbReference type="GO" id="GO:0016977">
    <property type="term" value="F:chitosanase activity"/>
    <property type="evidence" value="ECO:0007669"/>
    <property type="project" value="UniProtKB-EC"/>
</dbReference>
<dbReference type="PROSITE" id="PS60000">
    <property type="entry name" value="CHITOSANASE_46_80"/>
    <property type="match status" value="1"/>
</dbReference>
<dbReference type="Gene3D" id="3.30.386.10">
    <property type="entry name" value="Chitosanase, subunit A, domain 2"/>
    <property type="match status" value="1"/>
</dbReference>
<dbReference type="CDD" id="cd00978">
    <property type="entry name" value="chitosanase_GH46"/>
    <property type="match status" value="1"/>
</dbReference>
<dbReference type="InterPro" id="IPR023346">
    <property type="entry name" value="Lysozyme-like_dom_sf"/>
</dbReference>
<feature type="region of interest" description="Disordered" evidence="1">
    <location>
        <begin position="34"/>
        <end position="90"/>
    </location>
</feature>
<feature type="chain" id="PRO_5045998997" evidence="2">
    <location>
        <begin position="29"/>
        <end position="323"/>
    </location>
</feature>
<evidence type="ECO:0000313" key="4">
    <source>
        <dbReference type="Proteomes" id="UP001235712"/>
    </source>
</evidence>
<dbReference type="Gene3D" id="1.20.141.10">
    <property type="entry name" value="Chitosanase, subunit A, domain 1"/>
    <property type="match status" value="1"/>
</dbReference>
<keyword evidence="4" id="KW-1185">Reference proteome</keyword>
<dbReference type="Proteomes" id="UP001235712">
    <property type="component" value="Unassembled WGS sequence"/>
</dbReference>
<evidence type="ECO:0000256" key="2">
    <source>
        <dbReference type="SAM" id="SignalP"/>
    </source>
</evidence>
<sequence length="323" mass="33927">MLPLRARKTTIIVSGLAATVLAAGVATAVVGPAQASNRHGPRHHGHHAAPTGPATASPSADPTTDPTATATTTADPAATSTSTSAAADLDSAEKKEIAMQLVSSAENSSLDWKAQYGYIEDIDDGRGYTGGIIGFTSGTHDMLELVENYTDEHPGNGLAAYLPALRAVDGSDSTAGLGSAYVKAWKAEAKVTAFQEAQNSERDRVYFGPAVDQAKKDGLRALGQFIYYDAIVMHGPGDDGVSFGGIRATALKKARTPAQGGDETAYLNAFLDARKAAMLTEEAHSETGRVDTMQRVFLKEGNLDLNPPLRWAVYGADDTYEIL</sequence>
<dbReference type="EC" id="3.2.1.132" evidence="3"/>
<keyword evidence="3" id="KW-0326">Glycosidase</keyword>
<dbReference type="EMBL" id="JAUSQZ010000001">
    <property type="protein sequence ID" value="MDP9826549.1"/>
    <property type="molecule type" value="Genomic_DNA"/>
</dbReference>
<protein>
    <submittedName>
        <fullName evidence="3">Chitosanase</fullName>
        <ecNumber evidence="3">3.2.1.132</ecNumber>
    </submittedName>
</protein>
<gene>
    <name evidence="3" type="ORF">J2S57_002298</name>
</gene>
<keyword evidence="3" id="KW-0378">Hydrolase</keyword>
<dbReference type="InterPro" id="IPR000400">
    <property type="entry name" value="Glyco_hydro_46"/>
</dbReference>
<feature type="signal peptide" evidence="2">
    <location>
        <begin position="1"/>
        <end position="28"/>
    </location>
</feature>
<name>A0ABT9P1J3_9ACTN</name>
<reference evidence="3 4" key="1">
    <citation type="submission" date="2023-07" db="EMBL/GenBank/DDBJ databases">
        <title>Sequencing the genomes of 1000 actinobacteria strains.</title>
        <authorList>
            <person name="Klenk H.-P."/>
        </authorList>
    </citation>
    <scope>NUCLEOTIDE SEQUENCE [LARGE SCALE GENOMIC DNA]</scope>
    <source>
        <strain evidence="3 4">DSM 44388</strain>
    </source>
</reference>
<accession>A0ABT9P1J3</accession>
<organism evidence="3 4">
    <name type="scientific">Kineosporia succinea</name>
    <dbReference type="NCBI Taxonomy" id="84632"/>
    <lineage>
        <taxon>Bacteria</taxon>
        <taxon>Bacillati</taxon>
        <taxon>Actinomycetota</taxon>
        <taxon>Actinomycetes</taxon>
        <taxon>Kineosporiales</taxon>
        <taxon>Kineosporiaceae</taxon>
        <taxon>Kineosporia</taxon>
    </lineage>
</organism>
<dbReference type="SUPFAM" id="SSF53955">
    <property type="entry name" value="Lysozyme-like"/>
    <property type="match status" value="1"/>
</dbReference>
<dbReference type="Pfam" id="PF01374">
    <property type="entry name" value="Glyco_hydro_46"/>
    <property type="match status" value="1"/>
</dbReference>